<dbReference type="Pfam" id="PF01551">
    <property type="entry name" value="Peptidase_M23"/>
    <property type="match status" value="1"/>
</dbReference>
<protein>
    <submittedName>
        <fullName evidence="3">Murein DD-endopeptidase MepM/ murein hydrolase activator NlpD</fullName>
    </submittedName>
</protein>
<comment type="caution">
    <text evidence="3">The sequence shown here is derived from an EMBL/GenBank/DDBJ whole genome shotgun (WGS) entry which is preliminary data.</text>
</comment>
<evidence type="ECO:0000256" key="1">
    <source>
        <dbReference type="SAM" id="Phobius"/>
    </source>
</evidence>
<dbReference type="CDD" id="cd12797">
    <property type="entry name" value="M23_peptidase"/>
    <property type="match status" value="1"/>
</dbReference>
<dbReference type="InterPro" id="IPR016047">
    <property type="entry name" value="M23ase_b-sheet_dom"/>
</dbReference>
<keyword evidence="1" id="KW-1133">Transmembrane helix</keyword>
<accession>A0A841GZT1</accession>
<dbReference type="EMBL" id="JACHIA010000007">
    <property type="protein sequence ID" value="MBB6071257.1"/>
    <property type="molecule type" value="Genomic_DNA"/>
</dbReference>
<dbReference type="Gene3D" id="2.70.70.10">
    <property type="entry name" value="Glucose Permease (Domain IIA)"/>
    <property type="match status" value="1"/>
</dbReference>
<dbReference type="InterPro" id="IPR050570">
    <property type="entry name" value="Cell_wall_metabolism_enzyme"/>
</dbReference>
<keyword evidence="1" id="KW-0812">Transmembrane</keyword>
<dbReference type="InterPro" id="IPR011055">
    <property type="entry name" value="Dup_hybrid_motif"/>
</dbReference>
<feature type="domain" description="M23ase beta-sheet core" evidence="2">
    <location>
        <begin position="156"/>
        <end position="250"/>
    </location>
</feature>
<reference evidence="3 4" key="1">
    <citation type="submission" date="2020-08" db="EMBL/GenBank/DDBJ databases">
        <title>Genomic Encyclopedia of Type Strains, Phase IV (KMG-IV): sequencing the most valuable type-strain genomes for metagenomic binning, comparative biology and taxonomic classification.</title>
        <authorList>
            <person name="Goeker M."/>
        </authorList>
    </citation>
    <scope>NUCLEOTIDE SEQUENCE [LARGE SCALE GENOMIC DNA]</scope>
    <source>
        <strain evidence="3 4">DSM 29007</strain>
    </source>
</reference>
<dbReference type="AlphaFoldDB" id="A0A841GZT1"/>
<dbReference type="RefSeq" id="WP_170033981.1">
    <property type="nucleotide sequence ID" value="NZ_JABDTL010000001.1"/>
</dbReference>
<keyword evidence="1" id="KW-0472">Membrane</keyword>
<sequence>MSEDRSKTVILVTRDRDLSTRSYELTDRQIRRWKMIAIVAGTLLVVMAGSWLWLAGQAARVPSLRSEVRELRRDRVRAVELETSLKRMEADYAKVRAMLGPDSASLPAHAAPVADTAAAPGDAEGDQASAINTLPRRWPLTAHGYVTRGHFAAIGLHPGMDIAVAAGSRILAAGGGVVEEVGEDSVYGRYVRIAHRDGYESVYGHASKLLVRARQRVAAGRVIALSGSTGVSTAPHLHFEIRKDGRAVDPATLVANPN</sequence>
<gene>
    <name evidence="3" type="ORF">HNQ61_002881</name>
</gene>
<evidence type="ECO:0000313" key="3">
    <source>
        <dbReference type="EMBL" id="MBB6071257.1"/>
    </source>
</evidence>
<dbReference type="Proteomes" id="UP000582837">
    <property type="component" value="Unassembled WGS sequence"/>
</dbReference>
<organism evidence="3 4">
    <name type="scientific">Longimicrobium terrae</name>
    <dbReference type="NCBI Taxonomy" id="1639882"/>
    <lineage>
        <taxon>Bacteria</taxon>
        <taxon>Pseudomonadati</taxon>
        <taxon>Gemmatimonadota</taxon>
        <taxon>Longimicrobiia</taxon>
        <taxon>Longimicrobiales</taxon>
        <taxon>Longimicrobiaceae</taxon>
        <taxon>Longimicrobium</taxon>
    </lineage>
</organism>
<dbReference type="SUPFAM" id="SSF51261">
    <property type="entry name" value="Duplicated hybrid motif"/>
    <property type="match status" value="1"/>
</dbReference>
<feature type="transmembrane region" description="Helical" evidence="1">
    <location>
        <begin position="35"/>
        <end position="54"/>
    </location>
</feature>
<dbReference type="GO" id="GO:0004222">
    <property type="term" value="F:metalloendopeptidase activity"/>
    <property type="evidence" value="ECO:0007669"/>
    <property type="project" value="TreeGrafter"/>
</dbReference>
<evidence type="ECO:0000259" key="2">
    <source>
        <dbReference type="Pfam" id="PF01551"/>
    </source>
</evidence>
<keyword evidence="3" id="KW-0378">Hydrolase</keyword>
<name>A0A841GZT1_9BACT</name>
<keyword evidence="4" id="KW-1185">Reference proteome</keyword>
<dbReference type="PANTHER" id="PTHR21666">
    <property type="entry name" value="PEPTIDASE-RELATED"/>
    <property type="match status" value="1"/>
</dbReference>
<proteinExistence type="predicted"/>
<dbReference type="PANTHER" id="PTHR21666:SF270">
    <property type="entry name" value="MUREIN HYDROLASE ACTIVATOR ENVC"/>
    <property type="match status" value="1"/>
</dbReference>
<evidence type="ECO:0000313" key="4">
    <source>
        <dbReference type="Proteomes" id="UP000582837"/>
    </source>
</evidence>